<keyword evidence="3" id="KW-1185">Reference proteome</keyword>
<dbReference type="PANTHER" id="PTHR42709:SF11">
    <property type="entry name" value="DEDA FAMILY PROTEIN"/>
    <property type="match status" value="1"/>
</dbReference>
<keyword evidence="1" id="KW-0472">Membrane</keyword>
<protein>
    <submittedName>
        <fullName evidence="2">Membrane protein</fullName>
    </submittedName>
</protein>
<dbReference type="PATRIC" id="fig|405444.3.peg.3667"/>
<gene>
    <name evidence="2" type="ORF">ABB26_04785</name>
</gene>
<dbReference type="STRING" id="405444.ABB26_04785"/>
<feature type="transmembrane region" description="Helical" evidence="1">
    <location>
        <begin position="178"/>
        <end position="199"/>
    </location>
</feature>
<sequence length="204" mass="22400">MKIFGPLYDRAMRWAAHERAPTYLTVLSFIEAIIFPVMPEVMLMPMCVAQPRKGWRFATLSLAGSMVGALVGYALGHYAFEALKPVFAAMGMLPAIEAGITTLQQKMAESPWAVVTFLILGGFMPIPMKVFTWASGIVGVPLPQYLISMLVGRGKRVYVLAAVIRFGGARAAEALRRWIEPLGWIATVIVAGLVGWLVWRAKFA</sequence>
<keyword evidence="1" id="KW-0812">Transmembrane</keyword>
<feature type="transmembrane region" description="Helical" evidence="1">
    <location>
        <begin position="112"/>
        <end position="133"/>
    </location>
</feature>
<dbReference type="GO" id="GO:0005886">
    <property type="term" value="C:plasma membrane"/>
    <property type="evidence" value="ECO:0007669"/>
    <property type="project" value="TreeGrafter"/>
</dbReference>
<organism evidence="2 3">
    <name type="scientific">Stenotrophomonas humi</name>
    <dbReference type="NCBI Taxonomy" id="405444"/>
    <lineage>
        <taxon>Bacteria</taxon>
        <taxon>Pseudomonadati</taxon>
        <taxon>Pseudomonadota</taxon>
        <taxon>Gammaproteobacteria</taxon>
        <taxon>Lysobacterales</taxon>
        <taxon>Lysobacteraceae</taxon>
        <taxon>Stenotrophomonas</taxon>
    </lineage>
</organism>
<feature type="transmembrane region" description="Helical" evidence="1">
    <location>
        <begin position="20"/>
        <end position="43"/>
    </location>
</feature>
<comment type="caution">
    <text evidence="2">The sequence shown here is derived from an EMBL/GenBank/DDBJ whole genome shotgun (WGS) entry which is preliminary data.</text>
</comment>
<dbReference type="RefSeq" id="WP_057632462.1">
    <property type="nucleotide sequence ID" value="NZ_LDJI01000009.1"/>
</dbReference>
<dbReference type="InterPro" id="IPR051311">
    <property type="entry name" value="DedA_domain"/>
</dbReference>
<dbReference type="AlphaFoldDB" id="A0A0R0CHN3"/>
<evidence type="ECO:0000313" key="2">
    <source>
        <dbReference type="EMBL" id="KRG65137.1"/>
    </source>
</evidence>
<feature type="transmembrane region" description="Helical" evidence="1">
    <location>
        <begin position="55"/>
        <end position="76"/>
    </location>
</feature>
<dbReference type="EMBL" id="LDJI01000009">
    <property type="protein sequence ID" value="KRG65137.1"/>
    <property type="molecule type" value="Genomic_DNA"/>
</dbReference>
<evidence type="ECO:0000256" key="1">
    <source>
        <dbReference type="SAM" id="Phobius"/>
    </source>
</evidence>
<evidence type="ECO:0000313" key="3">
    <source>
        <dbReference type="Proteomes" id="UP000050864"/>
    </source>
</evidence>
<accession>A0A0R0CHN3</accession>
<dbReference type="PANTHER" id="PTHR42709">
    <property type="entry name" value="ALKALINE PHOSPHATASE LIKE PROTEIN"/>
    <property type="match status" value="1"/>
</dbReference>
<dbReference type="OrthoDB" id="9810270at2"/>
<keyword evidence="1" id="KW-1133">Transmembrane helix</keyword>
<proteinExistence type="predicted"/>
<name>A0A0R0CHN3_9GAMM</name>
<reference evidence="2 3" key="1">
    <citation type="submission" date="2015-05" db="EMBL/GenBank/DDBJ databases">
        <title>Genome sequencing and analysis of members of genus Stenotrophomonas.</title>
        <authorList>
            <person name="Patil P.P."/>
            <person name="Midha S."/>
            <person name="Patil P.B."/>
        </authorList>
    </citation>
    <scope>NUCLEOTIDE SEQUENCE [LARGE SCALE GENOMIC DNA]</scope>
    <source>
        <strain evidence="2 3">DSM 18929</strain>
    </source>
</reference>
<dbReference type="Proteomes" id="UP000050864">
    <property type="component" value="Unassembled WGS sequence"/>
</dbReference>